<comment type="caution">
    <text evidence="2">The sequence shown here is derived from an EMBL/GenBank/DDBJ whole genome shotgun (WGS) entry which is preliminary data.</text>
</comment>
<dbReference type="PANTHER" id="PTHR11505">
    <property type="entry name" value="L1 TRANSPOSABLE ELEMENT-RELATED"/>
    <property type="match status" value="1"/>
</dbReference>
<organism evidence="2 3">
    <name type="scientific">Cirrhinus mrigala</name>
    <name type="common">Mrigala</name>
    <dbReference type="NCBI Taxonomy" id="683832"/>
    <lineage>
        <taxon>Eukaryota</taxon>
        <taxon>Metazoa</taxon>
        <taxon>Chordata</taxon>
        <taxon>Craniata</taxon>
        <taxon>Vertebrata</taxon>
        <taxon>Euteleostomi</taxon>
        <taxon>Actinopterygii</taxon>
        <taxon>Neopterygii</taxon>
        <taxon>Teleostei</taxon>
        <taxon>Ostariophysi</taxon>
        <taxon>Cypriniformes</taxon>
        <taxon>Cyprinidae</taxon>
        <taxon>Labeoninae</taxon>
        <taxon>Labeonini</taxon>
        <taxon>Cirrhinus</taxon>
    </lineage>
</organism>
<name>A0ABD0NYD8_CIRMR</name>
<evidence type="ECO:0000256" key="1">
    <source>
        <dbReference type="SAM" id="Coils"/>
    </source>
</evidence>
<sequence>SRPADSPETTSPTSKSFTDILDSIDKRLSSFDARLSLVEILHREFKSLRESLEFSQQQVETLAAENASLRDSVKSLTENVTHLSEENKKIKETVIDLQARSMRDNLVFSGIPESAEEDAEATVKSFIKTYLKLPEDTVENICFERVHRLGAKKSGAPRLRPIVAKFGYFKQKEQVKNFSVNDQFPKEILERRKVLFPIRRSLIQKGSRAVIAVDWLYVDGQLYRDLSTTPWLY</sequence>
<accession>A0ABD0NYD8</accession>
<feature type="non-terminal residue" evidence="2">
    <location>
        <position position="1"/>
    </location>
</feature>
<reference evidence="2 3" key="1">
    <citation type="submission" date="2024-05" db="EMBL/GenBank/DDBJ databases">
        <title>Genome sequencing and assembly of Indian major carp, Cirrhinus mrigala (Hamilton, 1822).</title>
        <authorList>
            <person name="Mohindra V."/>
            <person name="Chowdhury L.M."/>
            <person name="Lal K."/>
            <person name="Jena J.K."/>
        </authorList>
    </citation>
    <scope>NUCLEOTIDE SEQUENCE [LARGE SCALE GENOMIC DNA]</scope>
    <source>
        <strain evidence="2">CM1030</strain>
        <tissue evidence="2">Blood</tissue>
    </source>
</reference>
<gene>
    <name evidence="2" type="ORF">M9458_037810</name>
</gene>
<dbReference type="EMBL" id="JAMKFB020000019">
    <property type="protein sequence ID" value="KAL0165966.1"/>
    <property type="molecule type" value="Genomic_DNA"/>
</dbReference>
<dbReference type="Gene3D" id="1.20.5.170">
    <property type="match status" value="1"/>
</dbReference>
<evidence type="ECO:0000313" key="3">
    <source>
        <dbReference type="Proteomes" id="UP001529510"/>
    </source>
</evidence>
<dbReference type="Proteomes" id="UP001529510">
    <property type="component" value="Unassembled WGS sequence"/>
</dbReference>
<evidence type="ECO:0008006" key="4">
    <source>
        <dbReference type="Google" id="ProtNLM"/>
    </source>
</evidence>
<protein>
    <recommendedName>
        <fullName evidence="4">L1 transposable element RRM domain-containing protein</fullName>
    </recommendedName>
</protein>
<evidence type="ECO:0000313" key="2">
    <source>
        <dbReference type="EMBL" id="KAL0165966.1"/>
    </source>
</evidence>
<dbReference type="InterPro" id="IPR004244">
    <property type="entry name" value="Transposase_22"/>
</dbReference>
<feature type="coiled-coil region" evidence="1">
    <location>
        <begin position="38"/>
        <end position="100"/>
    </location>
</feature>
<dbReference type="Gene3D" id="3.30.70.1820">
    <property type="entry name" value="L1 transposable element, RRM domain"/>
    <property type="match status" value="1"/>
</dbReference>
<keyword evidence="3" id="KW-1185">Reference proteome</keyword>
<keyword evidence="1" id="KW-0175">Coiled coil</keyword>
<proteinExistence type="predicted"/>
<dbReference type="AlphaFoldDB" id="A0ABD0NYD8"/>